<gene>
    <name evidence="3" type="ORF">DCAF_LOCUS13710</name>
</gene>
<sequence length="111" mass="12051">MFGPGIVVNFGYFKVLVGENVCGDSVSYLVSTLTSLLESFWEKIWLVGAADSCDTYLKFVGRFSGVEKAWDLRIILVASYKSPIGGFGLKSSSKTSAEGERERASDMGFGD</sequence>
<dbReference type="EMBL" id="CAWUPB010001156">
    <property type="protein sequence ID" value="CAK7338662.1"/>
    <property type="molecule type" value="Genomic_DNA"/>
</dbReference>
<evidence type="ECO:0000256" key="1">
    <source>
        <dbReference type="SAM" id="MobiDB-lite"/>
    </source>
</evidence>
<dbReference type="InterPro" id="IPR058680">
    <property type="entry name" value="NBD_SMAX1-like"/>
</dbReference>
<proteinExistence type="predicted"/>
<feature type="region of interest" description="Disordered" evidence="1">
    <location>
        <begin position="86"/>
        <end position="111"/>
    </location>
</feature>
<feature type="domain" description="SMAX1-like nucleotide binding" evidence="2">
    <location>
        <begin position="22"/>
        <end position="81"/>
    </location>
</feature>
<evidence type="ECO:0000259" key="2">
    <source>
        <dbReference type="Pfam" id="PF23569"/>
    </source>
</evidence>
<name>A0AAV1RQS4_9ROSI</name>
<keyword evidence="4" id="KW-1185">Reference proteome</keyword>
<dbReference type="Pfam" id="PF23569">
    <property type="entry name" value="NBD_SMAX1"/>
    <property type="match status" value="1"/>
</dbReference>
<organism evidence="3 4">
    <name type="scientific">Dovyalis caffra</name>
    <dbReference type="NCBI Taxonomy" id="77055"/>
    <lineage>
        <taxon>Eukaryota</taxon>
        <taxon>Viridiplantae</taxon>
        <taxon>Streptophyta</taxon>
        <taxon>Embryophyta</taxon>
        <taxon>Tracheophyta</taxon>
        <taxon>Spermatophyta</taxon>
        <taxon>Magnoliopsida</taxon>
        <taxon>eudicotyledons</taxon>
        <taxon>Gunneridae</taxon>
        <taxon>Pentapetalae</taxon>
        <taxon>rosids</taxon>
        <taxon>fabids</taxon>
        <taxon>Malpighiales</taxon>
        <taxon>Salicaceae</taxon>
        <taxon>Flacourtieae</taxon>
        <taxon>Dovyalis</taxon>
    </lineage>
</organism>
<evidence type="ECO:0000313" key="3">
    <source>
        <dbReference type="EMBL" id="CAK7338662.1"/>
    </source>
</evidence>
<reference evidence="3 4" key="1">
    <citation type="submission" date="2024-01" db="EMBL/GenBank/DDBJ databases">
        <authorList>
            <person name="Waweru B."/>
        </authorList>
    </citation>
    <scope>NUCLEOTIDE SEQUENCE [LARGE SCALE GENOMIC DNA]</scope>
</reference>
<protein>
    <recommendedName>
        <fullName evidence="2">SMAX1-like nucleotide binding domain-containing protein</fullName>
    </recommendedName>
</protein>
<comment type="caution">
    <text evidence="3">The sequence shown here is derived from an EMBL/GenBank/DDBJ whole genome shotgun (WGS) entry which is preliminary data.</text>
</comment>
<accession>A0AAV1RQS4</accession>
<dbReference type="AlphaFoldDB" id="A0AAV1RQS4"/>
<evidence type="ECO:0000313" key="4">
    <source>
        <dbReference type="Proteomes" id="UP001314170"/>
    </source>
</evidence>
<dbReference type="Proteomes" id="UP001314170">
    <property type="component" value="Unassembled WGS sequence"/>
</dbReference>